<gene>
    <name evidence="1" type="ORF">FUG_LOCUS469545</name>
</gene>
<name>A0A4E9EIR3_GIBZA</name>
<evidence type="ECO:0000313" key="1">
    <source>
        <dbReference type="EMBL" id="VIO62170.1"/>
    </source>
</evidence>
<reference evidence="1" key="1">
    <citation type="submission" date="2019-04" db="EMBL/GenBank/DDBJ databases">
        <authorList>
            <person name="Melise S."/>
            <person name="Noan J."/>
            <person name="Okalmin O."/>
        </authorList>
    </citation>
    <scope>NUCLEOTIDE SEQUENCE</scope>
    <source>
        <strain evidence="1">FN9</strain>
    </source>
</reference>
<protein>
    <submittedName>
        <fullName evidence="1">Uncharacterized protein</fullName>
    </submittedName>
</protein>
<proteinExistence type="predicted"/>
<dbReference type="AlphaFoldDB" id="A0A4E9EIR3"/>
<sequence length="148" mass="16208">MASGKPEPSVIRTMNIAAGIIKSSPLDVTRLRSGQNVSNELKTKRLVDLFASWRYCLSPFFSYLTPVAASLQHYAKLPDSILGIEMYTAANIRLVSKVNASSTESIFISRVLSIGLSSLIAKVWRMNEARVLWLMVGENTGQVCSVVG</sequence>
<dbReference type="EMBL" id="CAAKMV010000159">
    <property type="protein sequence ID" value="VIO62170.1"/>
    <property type="molecule type" value="Genomic_DNA"/>
</dbReference>
<accession>A0A4E9EIR3</accession>
<organism evidence="1">
    <name type="scientific">Gibberella zeae</name>
    <name type="common">Wheat head blight fungus</name>
    <name type="synonym">Fusarium graminearum</name>
    <dbReference type="NCBI Taxonomy" id="5518"/>
    <lineage>
        <taxon>Eukaryota</taxon>
        <taxon>Fungi</taxon>
        <taxon>Dikarya</taxon>
        <taxon>Ascomycota</taxon>
        <taxon>Pezizomycotina</taxon>
        <taxon>Sordariomycetes</taxon>
        <taxon>Hypocreomycetidae</taxon>
        <taxon>Hypocreales</taxon>
        <taxon>Nectriaceae</taxon>
        <taxon>Fusarium</taxon>
    </lineage>
</organism>